<sequence>MNVAQVQSAGISGAIGVHRHQVTIAVNTGTAITVGMGVVTLIADTETWPNTAVAPIRRVSGMEADWSQPDHHQLGLYCEPPQQLYCHQPQHQLLQQQMCELSQSAPPPPPPQPQMTLVQSSWWPVVDLPNGAASRLPWTWIPCMESTVEAGRDTEPEPEIEPDPDPEPEVVGMILSILGTGFWQWDERAYVQSTCRDSTAVNLNNPFPCRLLAIQVISTIRGGLDTMLPMKNHLLS</sequence>
<evidence type="ECO:0000313" key="1">
    <source>
        <dbReference type="EMBL" id="KAJ4433700.1"/>
    </source>
</evidence>
<protein>
    <submittedName>
        <fullName evidence="1">Uncharacterized protein</fullName>
    </submittedName>
</protein>
<keyword evidence="2" id="KW-1185">Reference proteome</keyword>
<evidence type="ECO:0000313" key="2">
    <source>
        <dbReference type="Proteomes" id="UP001148838"/>
    </source>
</evidence>
<organism evidence="1 2">
    <name type="scientific">Periplaneta americana</name>
    <name type="common">American cockroach</name>
    <name type="synonym">Blatta americana</name>
    <dbReference type="NCBI Taxonomy" id="6978"/>
    <lineage>
        <taxon>Eukaryota</taxon>
        <taxon>Metazoa</taxon>
        <taxon>Ecdysozoa</taxon>
        <taxon>Arthropoda</taxon>
        <taxon>Hexapoda</taxon>
        <taxon>Insecta</taxon>
        <taxon>Pterygota</taxon>
        <taxon>Neoptera</taxon>
        <taxon>Polyneoptera</taxon>
        <taxon>Dictyoptera</taxon>
        <taxon>Blattodea</taxon>
        <taxon>Blattoidea</taxon>
        <taxon>Blattidae</taxon>
        <taxon>Blattinae</taxon>
        <taxon>Periplaneta</taxon>
    </lineage>
</organism>
<comment type="caution">
    <text evidence="1">The sequence shown here is derived from an EMBL/GenBank/DDBJ whole genome shotgun (WGS) entry which is preliminary data.</text>
</comment>
<dbReference type="Proteomes" id="UP001148838">
    <property type="component" value="Unassembled WGS sequence"/>
</dbReference>
<gene>
    <name evidence="1" type="ORF">ANN_16011</name>
</gene>
<accession>A0ABQ8SIU3</accession>
<dbReference type="EMBL" id="JAJSOF020000027">
    <property type="protein sequence ID" value="KAJ4433700.1"/>
    <property type="molecule type" value="Genomic_DNA"/>
</dbReference>
<reference evidence="1 2" key="1">
    <citation type="journal article" date="2022" name="Allergy">
        <title>Genome assembly and annotation of Periplaneta americana reveal a comprehensive cockroach allergen profile.</title>
        <authorList>
            <person name="Wang L."/>
            <person name="Xiong Q."/>
            <person name="Saelim N."/>
            <person name="Wang L."/>
            <person name="Nong W."/>
            <person name="Wan A.T."/>
            <person name="Shi M."/>
            <person name="Liu X."/>
            <person name="Cao Q."/>
            <person name="Hui J.H.L."/>
            <person name="Sookrung N."/>
            <person name="Leung T.F."/>
            <person name="Tungtrongchitr A."/>
            <person name="Tsui S.K.W."/>
        </authorList>
    </citation>
    <scope>NUCLEOTIDE SEQUENCE [LARGE SCALE GENOMIC DNA]</scope>
    <source>
        <strain evidence="1">PWHHKU_190912</strain>
    </source>
</reference>
<proteinExistence type="predicted"/>
<name>A0ABQ8SIU3_PERAM</name>